<name>A0ACD3BHK9_9AGAR</name>
<evidence type="ECO:0000313" key="2">
    <source>
        <dbReference type="Proteomes" id="UP000308600"/>
    </source>
</evidence>
<accession>A0ACD3BHK9</accession>
<sequence>MSTAVEPTSQPGSTDGVHTISQSIGSLSLDADSQRVERQLGNTETSYFLPSRESGVNDMYLHLGCRAPAHLFQRTLVRLTWAILRVRHPLLASRVEMHDYEDIRFVYNVPSSPEEALARAEESLEYRKGTKDELLDSYLNGPRTLSNSRLSYLIVSEPPSEGNEDTQNHDILICTTHFLGDGMALHQFANHFFNLLASKTEVELKDLLQQEWETRCKASHGQSVLPASLEDRLPKESQVGFKRIAERIDFQLSQDKLIGGHAFPRRSGQARRTIVPTIPFDEERTKKILKNCKEHGVSISAATFALCSIAWARTNNLKWELPTMMYSALNLRPQLVTTPAINDSYWFIAIGYFNVVLPAFLPKSTQDVSATFWQRARSAKEQSTDAAKNKRLVSRSREMAAKRAKQARVWAKEDDDKANSVWKAPPPAPKKDTGPPRPPSNALIGLSLLGNLDGIYKHATFSEIKLHTLTTGSRQRQGGMLMFGYTFVGKLWISLGYDENGFDKDVVDKFWHHVLAGVDEFLG</sequence>
<gene>
    <name evidence="1" type="ORF">BDN72DRAFT_40739</name>
</gene>
<keyword evidence="2" id="KW-1185">Reference proteome</keyword>
<evidence type="ECO:0000313" key="1">
    <source>
        <dbReference type="EMBL" id="TFK77390.1"/>
    </source>
</evidence>
<dbReference type="Proteomes" id="UP000308600">
    <property type="component" value="Unassembled WGS sequence"/>
</dbReference>
<reference evidence="1 2" key="1">
    <citation type="journal article" date="2019" name="Nat. Ecol. Evol.">
        <title>Megaphylogeny resolves global patterns of mushroom evolution.</title>
        <authorList>
            <person name="Varga T."/>
            <person name="Krizsan K."/>
            <person name="Foldi C."/>
            <person name="Dima B."/>
            <person name="Sanchez-Garcia M."/>
            <person name="Sanchez-Ramirez S."/>
            <person name="Szollosi G.J."/>
            <person name="Szarkandi J.G."/>
            <person name="Papp V."/>
            <person name="Albert L."/>
            <person name="Andreopoulos W."/>
            <person name="Angelini C."/>
            <person name="Antonin V."/>
            <person name="Barry K.W."/>
            <person name="Bougher N.L."/>
            <person name="Buchanan P."/>
            <person name="Buyck B."/>
            <person name="Bense V."/>
            <person name="Catcheside P."/>
            <person name="Chovatia M."/>
            <person name="Cooper J."/>
            <person name="Damon W."/>
            <person name="Desjardin D."/>
            <person name="Finy P."/>
            <person name="Geml J."/>
            <person name="Haridas S."/>
            <person name="Hughes K."/>
            <person name="Justo A."/>
            <person name="Karasinski D."/>
            <person name="Kautmanova I."/>
            <person name="Kiss B."/>
            <person name="Kocsube S."/>
            <person name="Kotiranta H."/>
            <person name="LaButti K.M."/>
            <person name="Lechner B.E."/>
            <person name="Liimatainen K."/>
            <person name="Lipzen A."/>
            <person name="Lukacs Z."/>
            <person name="Mihaltcheva S."/>
            <person name="Morgado L.N."/>
            <person name="Niskanen T."/>
            <person name="Noordeloos M.E."/>
            <person name="Ohm R.A."/>
            <person name="Ortiz-Santana B."/>
            <person name="Ovrebo C."/>
            <person name="Racz N."/>
            <person name="Riley R."/>
            <person name="Savchenko A."/>
            <person name="Shiryaev A."/>
            <person name="Soop K."/>
            <person name="Spirin V."/>
            <person name="Szebenyi C."/>
            <person name="Tomsovsky M."/>
            <person name="Tulloss R.E."/>
            <person name="Uehling J."/>
            <person name="Grigoriev I.V."/>
            <person name="Vagvolgyi C."/>
            <person name="Papp T."/>
            <person name="Martin F.M."/>
            <person name="Miettinen O."/>
            <person name="Hibbett D.S."/>
            <person name="Nagy L.G."/>
        </authorList>
    </citation>
    <scope>NUCLEOTIDE SEQUENCE [LARGE SCALE GENOMIC DNA]</scope>
    <source>
        <strain evidence="1 2">NL-1719</strain>
    </source>
</reference>
<dbReference type="EMBL" id="ML208259">
    <property type="protein sequence ID" value="TFK77390.1"/>
    <property type="molecule type" value="Genomic_DNA"/>
</dbReference>
<protein>
    <submittedName>
        <fullName evidence="1">Uncharacterized protein</fullName>
    </submittedName>
</protein>
<organism evidence="1 2">
    <name type="scientific">Pluteus cervinus</name>
    <dbReference type="NCBI Taxonomy" id="181527"/>
    <lineage>
        <taxon>Eukaryota</taxon>
        <taxon>Fungi</taxon>
        <taxon>Dikarya</taxon>
        <taxon>Basidiomycota</taxon>
        <taxon>Agaricomycotina</taxon>
        <taxon>Agaricomycetes</taxon>
        <taxon>Agaricomycetidae</taxon>
        <taxon>Agaricales</taxon>
        <taxon>Pluteineae</taxon>
        <taxon>Pluteaceae</taxon>
        <taxon>Pluteus</taxon>
    </lineage>
</organism>
<proteinExistence type="predicted"/>